<keyword evidence="12" id="KW-0282">Flagellum</keyword>
<comment type="function">
    <text evidence="1 10">Controls the rotational direction of flagella during chemotaxis.</text>
</comment>
<dbReference type="PANTHER" id="PTHR35091:SF2">
    <property type="entry name" value="FLAGELLAR PROTEIN FLIL"/>
    <property type="match status" value="1"/>
</dbReference>
<keyword evidence="10" id="KW-0997">Cell inner membrane</keyword>
<feature type="chain" id="PRO_5046914091" description="Flagellar protein FliL" evidence="11">
    <location>
        <begin position="22"/>
        <end position="135"/>
    </location>
</feature>
<evidence type="ECO:0000256" key="5">
    <source>
        <dbReference type="ARBA" id="ARBA00022500"/>
    </source>
</evidence>
<evidence type="ECO:0000256" key="2">
    <source>
        <dbReference type="ARBA" id="ARBA00004162"/>
    </source>
</evidence>
<comment type="caution">
    <text evidence="12">The sequence shown here is derived from an EMBL/GenBank/DDBJ whole genome shotgun (WGS) entry which is preliminary data.</text>
</comment>
<dbReference type="EMBL" id="JBBKTX010000008">
    <property type="protein sequence ID" value="MFK4752403.1"/>
    <property type="molecule type" value="Genomic_DNA"/>
</dbReference>
<feature type="signal peptide" evidence="11">
    <location>
        <begin position="1"/>
        <end position="21"/>
    </location>
</feature>
<keyword evidence="6" id="KW-0812">Transmembrane</keyword>
<keyword evidence="9 10" id="KW-0472">Membrane</keyword>
<keyword evidence="13" id="KW-1185">Reference proteome</keyword>
<keyword evidence="8" id="KW-1133">Transmembrane helix</keyword>
<evidence type="ECO:0000256" key="11">
    <source>
        <dbReference type="SAM" id="SignalP"/>
    </source>
</evidence>
<evidence type="ECO:0000256" key="10">
    <source>
        <dbReference type="RuleBase" id="RU364125"/>
    </source>
</evidence>
<evidence type="ECO:0000256" key="7">
    <source>
        <dbReference type="ARBA" id="ARBA00022779"/>
    </source>
</evidence>
<keyword evidence="7 10" id="KW-0283">Flagellar rotation</keyword>
<proteinExistence type="inferred from homology"/>
<dbReference type="InterPro" id="IPR005503">
    <property type="entry name" value="FliL"/>
</dbReference>
<reference evidence="12 13" key="1">
    <citation type="submission" date="2024-03" db="EMBL/GenBank/DDBJ databases">
        <title>High-quality draft genome sequence of Oceanobacter sp. wDCs-4.</title>
        <authorList>
            <person name="Dong C."/>
        </authorList>
    </citation>
    <scope>NUCLEOTIDE SEQUENCE [LARGE SCALE GENOMIC DNA]</scope>
    <source>
        <strain evidence="13">wDCs-4</strain>
    </source>
</reference>
<keyword evidence="12" id="KW-0969">Cilium</keyword>
<protein>
    <recommendedName>
        <fullName evidence="10">Flagellar protein FliL</fullName>
    </recommendedName>
</protein>
<sequence length="135" mass="15057">MFRLVGFLLFIGILAGSQAHAEDEQGAVPTTQYIYFEPALVINFGSSGRIRYLRTEIALKVSSKEAAGKVSQHKPYLRNTLVFLLSGQESDAVNTSQGREILRKQALEAVRVTLQTLEGMPYVDDLFFNTFVVQN</sequence>
<keyword evidence="11" id="KW-0732">Signal</keyword>
<evidence type="ECO:0000313" key="12">
    <source>
        <dbReference type="EMBL" id="MFK4752403.1"/>
    </source>
</evidence>
<dbReference type="RefSeq" id="WP_416205681.1">
    <property type="nucleotide sequence ID" value="NZ_JBBKTX010000008.1"/>
</dbReference>
<keyword evidence="4" id="KW-1003">Cell membrane</keyword>
<dbReference type="Proteomes" id="UP001620597">
    <property type="component" value="Unassembled WGS sequence"/>
</dbReference>
<evidence type="ECO:0000256" key="9">
    <source>
        <dbReference type="ARBA" id="ARBA00023136"/>
    </source>
</evidence>
<evidence type="ECO:0000256" key="8">
    <source>
        <dbReference type="ARBA" id="ARBA00022989"/>
    </source>
</evidence>
<keyword evidence="5 10" id="KW-0145">Chemotaxis</keyword>
<evidence type="ECO:0000256" key="1">
    <source>
        <dbReference type="ARBA" id="ARBA00002254"/>
    </source>
</evidence>
<organism evidence="12 13">
    <name type="scientific">Oceanobacter antarcticus</name>
    <dbReference type="NCBI Taxonomy" id="3133425"/>
    <lineage>
        <taxon>Bacteria</taxon>
        <taxon>Pseudomonadati</taxon>
        <taxon>Pseudomonadota</taxon>
        <taxon>Gammaproteobacteria</taxon>
        <taxon>Oceanospirillales</taxon>
        <taxon>Oceanospirillaceae</taxon>
        <taxon>Oceanobacter</taxon>
    </lineage>
</organism>
<evidence type="ECO:0000256" key="4">
    <source>
        <dbReference type="ARBA" id="ARBA00022475"/>
    </source>
</evidence>
<keyword evidence="12" id="KW-0966">Cell projection</keyword>
<gene>
    <name evidence="12" type="ORF">WG929_08280</name>
</gene>
<evidence type="ECO:0000256" key="3">
    <source>
        <dbReference type="ARBA" id="ARBA00008281"/>
    </source>
</evidence>
<comment type="similarity">
    <text evidence="3 10">Belongs to the FliL family.</text>
</comment>
<evidence type="ECO:0000256" key="6">
    <source>
        <dbReference type="ARBA" id="ARBA00022692"/>
    </source>
</evidence>
<comment type="subcellular location">
    <subcellularLocation>
        <location evidence="10">Cell inner membrane</location>
    </subcellularLocation>
    <subcellularLocation>
        <location evidence="2">Cell membrane</location>
        <topology evidence="2">Single-pass membrane protein</topology>
    </subcellularLocation>
</comment>
<name>A0ABW8NHF2_9GAMM</name>
<dbReference type="Pfam" id="PF03748">
    <property type="entry name" value="FliL"/>
    <property type="match status" value="1"/>
</dbReference>
<evidence type="ECO:0000313" key="13">
    <source>
        <dbReference type="Proteomes" id="UP001620597"/>
    </source>
</evidence>
<dbReference type="PANTHER" id="PTHR35091">
    <property type="entry name" value="FLAGELLAR PROTEIN FLIL"/>
    <property type="match status" value="1"/>
</dbReference>
<accession>A0ABW8NHF2</accession>